<evidence type="ECO:0008006" key="3">
    <source>
        <dbReference type="Google" id="ProtNLM"/>
    </source>
</evidence>
<name>A0ABT0QY40_9MICO</name>
<sequence>MPTEITGELRTFMDAFGVRIGDPRLEPALALLGEVEETPPVRNAGALYSAVRSLPSGVSIMLRDGVVLRAFIYLTPQKGFTPYARPEALVNGLDLGAANRETVRAFFGPPIEELPAFDYFHAGYDIAVDYDDDGAVTTILPMVESA</sequence>
<evidence type="ECO:0000313" key="2">
    <source>
        <dbReference type="Proteomes" id="UP001203761"/>
    </source>
</evidence>
<protein>
    <recommendedName>
        <fullName evidence="3">Histidine kinase</fullName>
    </recommendedName>
</protein>
<evidence type="ECO:0000313" key="1">
    <source>
        <dbReference type="EMBL" id="MCL6422593.1"/>
    </source>
</evidence>
<proteinExistence type="predicted"/>
<dbReference type="Proteomes" id="UP001203761">
    <property type="component" value="Unassembled WGS sequence"/>
</dbReference>
<reference evidence="1" key="1">
    <citation type="submission" date="2022-02" db="EMBL/GenBank/DDBJ databases">
        <authorList>
            <person name="Lee M."/>
            <person name="Kim S.-J."/>
            <person name="Jung M.-Y."/>
        </authorList>
    </citation>
    <scope>NUCLEOTIDE SEQUENCE</scope>
    <source>
        <strain evidence="1">JHP9</strain>
    </source>
</reference>
<organism evidence="1 2">
    <name type="scientific">Brachybacterium equifaecis</name>
    <dbReference type="NCBI Taxonomy" id="2910770"/>
    <lineage>
        <taxon>Bacteria</taxon>
        <taxon>Bacillati</taxon>
        <taxon>Actinomycetota</taxon>
        <taxon>Actinomycetes</taxon>
        <taxon>Micrococcales</taxon>
        <taxon>Dermabacteraceae</taxon>
        <taxon>Brachybacterium</taxon>
    </lineage>
</organism>
<keyword evidence="2" id="KW-1185">Reference proteome</keyword>
<comment type="caution">
    <text evidence="1">The sequence shown here is derived from an EMBL/GenBank/DDBJ whole genome shotgun (WGS) entry which is preliminary data.</text>
</comment>
<dbReference type="RefSeq" id="WP_249736688.1">
    <property type="nucleotide sequence ID" value="NZ_JAKNCJ010000001.1"/>
</dbReference>
<dbReference type="EMBL" id="JAKNCJ010000001">
    <property type="protein sequence ID" value="MCL6422593.1"/>
    <property type="molecule type" value="Genomic_DNA"/>
</dbReference>
<gene>
    <name evidence="1" type="ORF">Bequi_04200</name>
</gene>
<accession>A0ABT0QY40</accession>